<evidence type="ECO:0000313" key="2">
    <source>
        <dbReference type="EMBL" id="KAF7359692.1"/>
    </source>
</evidence>
<dbReference type="Proteomes" id="UP000620124">
    <property type="component" value="Unassembled WGS sequence"/>
</dbReference>
<dbReference type="SUPFAM" id="SSF54427">
    <property type="entry name" value="NTF2-like"/>
    <property type="match status" value="1"/>
</dbReference>
<evidence type="ECO:0000313" key="3">
    <source>
        <dbReference type="Proteomes" id="UP000620124"/>
    </source>
</evidence>
<dbReference type="Pfam" id="PF12680">
    <property type="entry name" value="SnoaL_2"/>
    <property type="match status" value="1"/>
</dbReference>
<gene>
    <name evidence="2" type="ORF">MVEN_00693600</name>
</gene>
<reference evidence="2" key="1">
    <citation type="submission" date="2020-05" db="EMBL/GenBank/DDBJ databases">
        <title>Mycena genomes resolve the evolution of fungal bioluminescence.</title>
        <authorList>
            <person name="Tsai I.J."/>
        </authorList>
    </citation>
    <scope>NUCLEOTIDE SEQUENCE</scope>
    <source>
        <strain evidence="2">CCC161011</strain>
    </source>
</reference>
<dbReference type="AlphaFoldDB" id="A0A8H6YJF0"/>
<dbReference type="OrthoDB" id="3758478at2759"/>
<accession>A0A8H6YJF0</accession>
<dbReference type="InterPro" id="IPR037401">
    <property type="entry name" value="SnoaL-like"/>
</dbReference>
<dbReference type="InterPro" id="IPR032710">
    <property type="entry name" value="NTF2-like_dom_sf"/>
</dbReference>
<organism evidence="2 3">
    <name type="scientific">Mycena venus</name>
    <dbReference type="NCBI Taxonomy" id="2733690"/>
    <lineage>
        <taxon>Eukaryota</taxon>
        <taxon>Fungi</taxon>
        <taxon>Dikarya</taxon>
        <taxon>Basidiomycota</taxon>
        <taxon>Agaricomycotina</taxon>
        <taxon>Agaricomycetes</taxon>
        <taxon>Agaricomycetidae</taxon>
        <taxon>Agaricales</taxon>
        <taxon>Marasmiineae</taxon>
        <taxon>Mycenaceae</taxon>
        <taxon>Mycena</taxon>
    </lineage>
</organism>
<sequence>MSTIQTRQLENAHAFLTSLNAPDFDALADLLSPDFTHTEYCVAASLDLPGEQVKRGKQEMLDLFKHTWLTFFEYIKFLPPIEVVQGSDAVVFHVKSDGMSKSGKKLNNEYMLIFRFAGEKIVHMKEFPDPKHSASYFADLSS</sequence>
<protein>
    <recommendedName>
        <fullName evidence="1">SnoaL-like domain-containing protein</fullName>
    </recommendedName>
</protein>
<dbReference type="EMBL" id="JACAZI010000005">
    <property type="protein sequence ID" value="KAF7359692.1"/>
    <property type="molecule type" value="Genomic_DNA"/>
</dbReference>
<feature type="domain" description="SnoaL-like" evidence="1">
    <location>
        <begin position="13"/>
        <end position="124"/>
    </location>
</feature>
<dbReference type="Gene3D" id="3.10.450.50">
    <property type="match status" value="1"/>
</dbReference>
<comment type="caution">
    <text evidence="2">The sequence shown here is derived from an EMBL/GenBank/DDBJ whole genome shotgun (WGS) entry which is preliminary data.</text>
</comment>
<proteinExistence type="predicted"/>
<keyword evidence="3" id="KW-1185">Reference proteome</keyword>
<name>A0A8H6YJF0_9AGAR</name>
<evidence type="ECO:0000259" key="1">
    <source>
        <dbReference type="Pfam" id="PF12680"/>
    </source>
</evidence>